<keyword evidence="3" id="KW-0479">Metal-binding</keyword>
<comment type="similarity">
    <text evidence="14">Belongs to the ABC transporter superfamily. UvrA family.</text>
</comment>
<evidence type="ECO:0000256" key="12">
    <source>
        <dbReference type="ARBA" id="ARBA00023125"/>
    </source>
</evidence>
<dbReference type="InterPro" id="IPR041552">
    <property type="entry name" value="UvrA_DNA-bd"/>
</dbReference>
<evidence type="ECO:0000256" key="1">
    <source>
        <dbReference type="ARBA" id="ARBA00004496"/>
    </source>
</evidence>
<dbReference type="OrthoDB" id="9809851at2"/>
<dbReference type="RefSeq" id="WP_005627361.1">
    <property type="nucleotide sequence ID" value="NZ_AMRA01000054.1"/>
</dbReference>
<evidence type="ECO:0000256" key="2">
    <source>
        <dbReference type="ARBA" id="ARBA00022490"/>
    </source>
</evidence>
<dbReference type="GO" id="GO:0004518">
    <property type="term" value="F:nuclease activity"/>
    <property type="evidence" value="ECO:0007669"/>
    <property type="project" value="UniProtKB-KW"/>
</dbReference>
<dbReference type="PANTHER" id="PTHR43152:SF3">
    <property type="entry name" value="UVRABC SYSTEM PROTEIN A"/>
    <property type="match status" value="1"/>
</dbReference>
<evidence type="ECO:0000256" key="5">
    <source>
        <dbReference type="ARBA" id="ARBA00022741"/>
    </source>
</evidence>
<dbReference type="Pfam" id="PF17755">
    <property type="entry name" value="UvrA_DNA-bind"/>
    <property type="match status" value="1"/>
</dbReference>
<keyword evidence="9" id="KW-0862">Zinc</keyword>
<dbReference type="InterPro" id="IPR017871">
    <property type="entry name" value="ABC_transporter-like_CS"/>
</dbReference>
<evidence type="ECO:0000256" key="11">
    <source>
        <dbReference type="ARBA" id="ARBA00022881"/>
    </source>
</evidence>
<evidence type="ECO:0000313" key="18">
    <source>
        <dbReference type="Proteomes" id="UP000006265"/>
    </source>
</evidence>
<evidence type="ECO:0000256" key="15">
    <source>
        <dbReference type="ARBA" id="ARBA00039316"/>
    </source>
</evidence>
<keyword evidence="18" id="KW-1185">Reference proteome</keyword>
<dbReference type="PANTHER" id="PTHR43152">
    <property type="entry name" value="UVRABC SYSTEM PROTEIN A"/>
    <property type="match status" value="1"/>
</dbReference>
<keyword evidence="2" id="KW-0963">Cytoplasm</keyword>
<evidence type="ECO:0000256" key="10">
    <source>
        <dbReference type="ARBA" id="ARBA00022840"/>
    </source>
</evidence>
<evidence type="ECO:0000256" key="16">
    <source>
        <dbReference type="ARBA" id="ARBA00042156"/>
    </source>
</evidence>
<dbReference type="GO" id="GO:0008270">
    <property type="term" value="F:zinc ion binding"/>
    <property type="evidence" value="ECO:0007669"/>
    <property type="project" value="UniProtKB-KW"/>
</dbReference>
<keyword evidence="11" id="KW-0267">Excision nuclease</keyword>
<reference evidence="17 18" key="1">
    <citation type="journal article" date="2012" name="J. Bacteriol.">
        <title>Genome sequence of Mycobacterium hassiacum DSM 44199, a rare source of heat-stable mycobacterial proteins.</title>
        <authorList>
            <person name="Tiago I."/>
            <person name="Maranha A."/>
            <person name="Mendes V."/>
            <person name="Alarico S."/>
            <person name="Moynihan P.J."/>
            <person name="Clarke A.J."/>
            <person name="Macedo-Ribeiro S."/>
            <person name="Pereira P.J."/>
            <person name="Empadinhas N."/>
        </authorList>
    </citation>
    <scope>NUCLEOTIDE SEQUENCE [LARGE SCALE GENOMIC DNA]</scope>
    <source>
        <strain evidence="18">DSM 44199 / CIP 105218 / JCM 12690 / 3849</strain>
    </source>
</reference>
<keyword evidence="10" id="KW-0067">ATP-binding</keyword>
<proteinExistence type="inferred from homology"/>
<dbReference type="PROSITE" id="PS00211">
    <property type="entry name" value="ABC_TRANSPORTER_1"/>
    <property type="match status" value="1"/>
</dbReference>
<evidence type="ECO:0000313" key="17">
    <source>
        <dbReference type="EMBL" id="EKF23784.1"/>
    </source>
</evidence>
<protein>
    <recommendedName>
        <fullName evidence="15">UvrABC system protein A</fullName>
    </recommendedName>
    <alternativeName>
        <fullName evidence="16">Excinuclease ABC subunit A</fullName>
    </alternativeName>
</protein>
<dbReference type="GO" id="GO:0003677">
    <property type="term" value="F:DNA binding"/>
    <property type="evidence" value="ECO:0007669"/>
    <property type="project" value="UniProtKB-KW"/>
</dbReference>
<keyword evidence="7" id="KW-0228">DNA excision</keyword>
<dbReference type="Proteomes" id="UP000006265">
    <property type="component" value="Unassembled WGS sequence"/>
</dbReference>
<dbReference type="GO" id="GO:0005524">
    <property type="term" value="F:ATP binding"/>
    <property type="evidence" value="ECO:0007669"/>
    <property type="project" value="UniProtKB-KW"/>
</dbReference>
<keyword evidence="13" id="KW-0234">DNA repair</keyword>
<dbReference type="Gene3D" id="1.20.1580.10">
    <property type="entry name" value="ABC transporter ATPase like domain"/>
    <property type="match status" value="2"/>
</dbReference>
<dbReference type="Gene3D" id="1.10.8.280">
    <property type="entry name" value="ABC transporter ATPase domain-like"/>
    <property type="match status" value="1"/>
</dbReference>
<comment type="subcellular location">
    <subcellularLocation>
        <location evidence="1">Cytoplasm</location>
    </subcellularLocation>
</comment>
<dbReference type="GO" id="GO:0016887">
    <property type="term" value="F:ATP hydrolysis activity"/>
    <property type="evidence" value="ECO:0007669"/>
    <property type="project" value="InterPro"/>
</dbReference>
<evidence type="ECO:0000256" key="9">
    <source>
        <dbReference type="ARBA" id="ARBA00022833"/>
    </source>
</evidence>
<evidence type="ECO:0000256" key="8">
    <source>
        <dbReference type="ARBA" id="ARBA00022771"/>
    </source>
</evidence>
<keyword evidence="17" id="KW-0378">Hydrolase</keyword>
<accession>K5BJV7</accession>
<keyword evidence="8" id="KW-0863">Zinc-finger</keyword>
<dbReference type="EMBL" id="AMRA01000054">
    <property type="protein sequence ID" value="EKF23784.1"/>
    <property type="molecule type" value="Genomic_DNA"/>
</dbReference>
<evidence type="ECO:0000256" key="13">
    <source>
        <dbReference type="ARBA" id="ARBA00023204"/>
    </source>
</evidence>
<comment type="caution">
    <text evidence="17">The sequence shown here is derived from an EMBL/GenBank/DDBJ whole genome shotgun (WGS) entry which is preliminary data.</text>
</comment>
<evidence type="ECO:0000256" key="3">
    <source>
        <dbReference type="ARBA" id="ARBA00022723"/>
    </source>
</evidence>
<keyword evidence="4" id="KW-0677">Repeat</keyword>
<keyword evidence="6" id="KW-0227">DNA damage</keyword>
<dbReference type="eggNOG" id="COG0178">
    <property type="taxonomic scope" value="Bacteria"/>
</dbReference>
<dbReference type="GO" id="GO:0005737">
    <property type="term" value="C:cytoplasm"/>
    <property type="evidence" value="ECO:0007669"/>
    <property type="project" value="UniProtKB-SubCell"/>
</dbReference>
<dbReference type="GO" id="GO:0006281">
    <property type="term" value="P:DNA repair"/>
    <property type="evidence" value="ECO:0007669"/>
    <property type="project" value="UniProtKB-KW"/>
</dbReference>
<sequence>MPHRRRPPTHIEVRGARVNNLKDLDLDIPLGSFVALTGVSGSGKSSLAMGVLYAEGSRRYLAGLPTYTRRRITQAVAPDVDSIGYLPAALSLRQRPPMPGPRSTVGTMTEVNAVLRLTMSRLGTHPCPNGHPVPPGLQAWATEQLTCPTCGARAPLPSAESFAFNTRGACPACQGLGVIQELDEDRLIVDADLSIRDGAVGPWRMLGRSHMPLVAAELGVRIDVPWRELTDPERRMVIDGPGHPVTKHIVIQSGTGRPFPLNARYESARESVQKMAGNETAPGRSGADRYLRTRSCPDCGGSRLAPAARASRLAGRGLAEICALPLGELPAFAKAVVDEAVSIDPALEPTAARLTAELHKAVEPLLALGLSYLSADRAGDTLSTGERQRIQLQSTAMRRTTGMLYVLDEPSIGLHPAAVAGLIEILDNLVADGNSIVVVDHDVQILRAADQLIELGPEAGAGGGRLVAQGTPADVAATAGTRIGGYLDGTAALVVRERRRPEPDAGELVVEVSNLFNLTEVEAHFPRNRMTAVTGVSGAGKTALVLDSLVPALRAGLDGEPLPAHVRTVDAAGIDRIVVVDATPIGANDRSTPATYSTAFDDIRSLFAATDTARERGWNKGRFSYNTPAGRCATCEGLGELELDLQYLPDLPVTCPDCHGDRYNPQTLEVTIAGASIADVLRMTVADARTWCAGLAAEADTALLRRLQRTLAALDDVGLGYLTLGEPTPALSGGEAQRLRLAAELRRRHDTALFVFDEPTIGLHPRDVATLVGVLDRLIAQGATVIVIEHDLDLIANCDWIIDMGPGGGTEGGRVIATGTVDEICADPDSVIGPWLRRHLAGE</sequence>
<evidence type="ECO:0000256" key="6">
    <source>
        <dbReference type="ARBA" id="ARBA00022763"/>
    </source>
</evidence>
<evidence type="ECO:0000256" key="4">
    <source>
        <dbReference type="ARBA" id="ARBA00022737"/>
    </source>
</evidence>
<dbReference type="PATRIC" id="fig|1122247.3.peg.2071"/>
<dbReference type="STRING" id="1122247.GCA_000379865_00164"/>
<dbReference type="AlphaFoldDB" id="K5BJV7"/>
<evidence type="ECO:0000256" key="14">
    <source>
        <dbReference type="ARBA" id="ARBA00038000"/>
    </source>
</evidence>
<gene>
    <name evidence="17" type="ORF">C731_2152</name>
</gene>
<evidence type="ECO:0000256" key="7">
    <source>
        <dbReference type="ARBA" id="ARBA00022769"/>
    </source>
</evidence>
<dbReference type="Gene3D" id="3.40.50.300">
    <property type="entry name" value="P-loop containing nucleotide triphosphate hydrolases"/>
    <property type="match status" value="2"/>
</dbReference>
<organism evidence="17 18">
    <name type="scientific">Mycolicibacterium hassiacum (strain DSM 44199 / CIP 105218 / JCM 12690 / 3849)</name>
    <name type="common">Mycobacterium hassiacum</name>
    <dbReference type="NCBI Taxonomy" id="1122247"/>
    <lineage>
        <taxon>Bacteria</taxon>
        <taxon>Bacillati</taxon>
        <taxon>Actinomycetota</taxon>
        <taxon>Actinomycetes</taxon>
        <taxon>Mycobacteriales</taxon>
        <taxon>Mycobacteriaceae</taxon>
        <taxon>Mycolicibacterium</taxon>
    </lineage>
</organism>
<name>K5BJV7_MYCHD</name>
<keyword evidence="12" id="KW-0238">DNA-binding</keyword>
<dbReference type="InterPro" id="IPR027417">
    <property type="entry name" value="P-loop_NTPase"/>
</dbReference>
<keyword evidence="5" id="KW-0547">Nucleotide-binding</keyword>
<dbReference type="SUPFAM" id="SSF52540">
    <property type="entry name" value="P-loop containing nucleoside triphosphate hydrolases"/>
    <property type="match status" value="2"/>
</dbReference>